<dbReference type="SUPFAM" id="SSF56519">
    <property type="entry name" value="Penicillin binding protein dimerisation domain"/>
    <property type="match status" value="1"/>
</dbReference>
<dbReference type="Proteomes" id="UP001597214">
    <property type="component" value="Unassembled WGS sequence"/>
</dbReference>
<keyword evidence="18" id="KW-1185">Reference proteome</keyword>
<evidence type="ECO:0000256" key="7">
    <source>
        <dbReference type="ARBA" id="ARBA00022692"/>
    </source>
</evidence>
<evidence type="ECO:0000256" key="14">
    <source>
        <dbReference type="SAM" id="MobiDB-lite"/>
    </source>
</evidence>
<evidence type="ECO:0000256" key="11">
    <source>
        <dbReference type="ARBA" id="ARBA00023136"/>
    </source>
</evidence>
<dbReference type="Gene3D" id="1.10.10.1230">
    <property type="entry name" value="Penicillin-binding protein, N-terminal non-catalytic domain, head sub-domain"/>
    <property type="match status" value="1"/>
</dbReference>
<feature type="domain" description="Penicillin-binding protein transpeptidase" evidence="15">
    <location>
        <begin position="343"/>
        <end position="654"/>
    </location>
</feature>
<comment type="similarity">
    <text evidence="4">Belongs to the transpeptidase family.</text>
</comment>
<evidence type="ECO:0000256" key="8">
    <source>
        <dbReference type="ARBA" id="ARBA00022960"/>
    </source>
</evidence>
<evidence type="ECO:0000256" key="13">
    <source>
        <dbReference type="ARBA" id="ARBA00034000"/>
    </source>
</evidence>
<evidence type="ECO:0000256" key="10">
    <source>
        <dbReference type="ARBA" id="ARBA00022989"/>
    </source>
</evidence>
<evidence type="ECO:0000313" key="18">
    <source>
        <dbReference type="Proteomes" id="UP001597214"/>
    </source>
</evidence>
<name>A0ABW4LQC2_9BACI</name>
<evidence type="ECO:0000256" key="12">
    <source>
        <dbReference type="ARBA" id="ARBA00023316"/>
    </source>
</evidence>
<comment type="subcellular location">
    <subcellularLocation>
        <location evidence="2">Cell membrane</location>
    </subcellularLocation>
    <subcellularLocation>
        <location evidence="1">Membrane</location>
        <topology evidence="1">Single-pass membrane protein</topology>
    </subcellularLocation>
</comment>
<evidence type="ECO:0000313" key="17">
    <source>
        <dbReference type="EMBL" id="MFD1737374.1"/>
    </source>
</evidence>
<proteinExistence type="inferred from homology"/>
<dbReference type="PANTHER" id="PTHR30627:SF2">
    <property type="entry name" value="PEPTIDOGLYCAN D,D-TRANSPEPTIDASE MRDA"/>
    <property type="match status" value="1"/>
</dbReference>
<dbReference type="InterPro" id="IPR050515">
    <property type="entry name" value="Beta-lactam/transpept"/>
</dbReference>
<reference evidence="18" key="1">
    <citation type="journal article" date="2019" name="Int. J. Syst. Evol. Microbiol.">
        <title>The Global Catalogue of Microorganisms (GCM) 10K type strain sequencing project: providing services to taxonomists for standard genome sequencing and annotation.</title>
        <authorList>
            <consortium name="The Broad Institute Genomics Platform"/>
            <consortium name="The Broad Institute Genome Sequencing Center for Infectious Disease"/>
            <person name="Wu L."/>
            <person name="Ma J."/>
        </authorList>
    </citation>
    <scope>NUCLEOTIDE SEQUENCE [LARGE SCALE GENOMIC DNA]</scope>
    <source>
        <strain evidence="18">CCUG 49339</strain>
    </source>
</reference>
<accession>A0ABW4LQC2</accession>
<evidence type="ECO:0000259" key="15">
    <source>
        <dbReference type="Pfam" id="PF00905"/>
    </source>
</evidence>
<keyword evidence="7" id="KW-0812">Transmembrane</keyword>
<dbReference type="InterPro" id="IPR005311">
    <property type="entry name" value="PBP_dimer"/>
</dbReference>
<keyword evidence="9" id="KW-0573">Peptidoglycan synthesis</keyword>
<keyword evidence="10" id="KW-1133">Transmembrane helix</keyword>
<keyword evidence="8" id="KW-0133">Cell shape</keyword>
<dbReference type="InterPro" id="IPR012338">
    <property type="entry name" value="Beta-lactam/transpept-like"/>
</dbReference>
<dbReference type="Gene3D" id="3.90.1310.10">
    <property type="entry name" value="Penicillin-binding protein 2a (Domain 2)"/>
    <property type="match status" value="1"/>
</dbReference>
<protein>
    <recommendedName>
        <fullName evidence="5">serine-type D-Ala-D-Ala carboxypeptidase</fullName>
        <ecNumber evidence="5">3.4.16.4</ecNumber>
    </recommendedName>
</protein>
<feature type="region of interest" description="Disordered" evidence="14">
    <location>
        <begin position="679"/>
        <end position="708"/>
    </location>
</feature>
<feature type="domain" description="Penicillin-binding protein dimerisation" evidence="16">
    <location>
        <begin position="58"/>
        <end position="294"/>
    </location>
</feature>
<dbReference type="Gene3D" id="3.40.710.10">
    <property type="entry name" value="DD-peptidase/beta-lactamase superfamily"/>
    <property type="match status" value="1"/>
</dbReference>
<dbReference type="PANTHER" id="PTHR30627">
    <property type="entry name" value="PEPTIDOGLYCAN D,D-TRANSPEPTIDASE"/>
    <property type="match status" value="1"/>
</dbReference>
<evidence type="ECO:0000256" key="6">
    <source>
        <dbReference type="ARBA" id="ARBA00022475"/>
    </source>
</evidence>
<evidence type="ECO:0000256" key="1">
    <source>
        <dbReference type="ARBA" id="ARBA00004167"/>
    </source>
</evidence>
<dbReference type="RefSeq" id="WP_377928588.1">
    <property type="nucleotide sequence ID" value="NZ_JBHUEM010000020.1"/>
</dbReference>
<evidence type="ECO:0000256" key="5">
    <source>
        <dbReference type="ARBA" id="ARBA00012448"/>
    </source>
</evidence>
<evidence type="ECO:0000259" key="16">
    <source>
        <dbReference type="Pfam" id="PF03717"/>
    </source>
</evidence>
<dbReference type="InterPro" id="IPR001460">
    <property type="entry name" value="PCN-bd_Tpept"/>
</dbReference>
<keyword evidence="6" id="KW-1003">Cell membrane</keyword>
<evidence type="ECO:0000256" key="4">
    <source>
        <dbReference type="ARBA" id="ARBA00007171"/>
    </source>
</evidence>
<dbReference type="Pfam" id="PF03717">
    <property type="entry name" value="PBP_dimer"/>
    <property type="match status" value="1"/>
</dbReference>
<evidence type="ECO:0000256" key="9">
    <source>
        <dbReference type="ARBA" id="ARBA00022984"/>
    </source>
</evidence>
<comment type="pathway">
    <text evidence="3">Cell wall biogenesis; peptidoglycan biosynthesis.</text>
</comment>
<organism evidence="17 18">
    <name type="scientific">Bacillus salitolerans</name>
    <dbReference type="NCBI Taxonomy" id="1437434"/>
    <lineage>
        <taxon>Bacteria</taxon>
        <taxon>Bacillati</taxon>
        <taxon>Bacillota</taxon>
        <taxon>Bacilli</taxon>
        <taxon>Bacillales</taxon>
        <taxon>Bacillaceae</taxon>
        <taxon>Bacillus</taxon>
    </lineage>
</organism>
<sequence>MFQIKTKKNPIPFRLNLLFVFVFLLFTLLILRLGLIQIVHGEDYKKEIARTENVHVSTQVPRGKMYDRNGEIIVNNKLVNAITYTRTQETSQSTILDLAEKLSTLIEKETDKLTERDLKDFWILTHRDEVKELSSQIKSDNPEIKDDEIYKQIIETLSSEQIDSFSQEELEVAAIFRELNSGYALSPVTVKDKTLTNEELAVVAENLDSLPGITITSNWDRKYEIEGTLRSVLGNITTSEEGLPLESLDYFLSRGYNRKDRVGKSQLEQQYEDVLVGQKGQIQFITNKAGAILQSEVIREGVPGNDLVLSIDFELQQEVEKILIEELINAKEKPGATFLDRAFVVLMHPQTGEVLSLAGKQISKKDGSYEIQDYALGTITYATEVGSAVKGATVLSGFDSGVIRPGEVIRDQRMSLKGTPDKGSYKNLGPVNDLQALQKSSNVYMFHIALRSLGSNYYSGMAVPRNTEAIVQFRNYFNQFGLGVPTGIDLPYEEDGYASNDIFQYPGLFLDFAIGQYDTYTPMQLAQYISTIANGGYRMKPQLVHEIRQPTISDSLGPILKPFTPVVLNKIDMSQEHLLRVQQGFKQVMEPGGTAGSWFSDKAYKPAGKTGTAQRPYYDVNTKTSHQLNNLTLVGYAPYDQPEIAFSIVVPFLDNDQNPVNKIIGERVLDKYFELKVNREGITSDTTEGEEDEKLETDDSSGEEQAND</sequence>
<keyword evidence="12" id="KW-0961">Cell wall biogenesis/degradation</keyword>
<dbReference type="EC" id="3.4.16.4" evidence="5"/>
<comment type="catalytic activity">
    <reaction evidence="13">
        <text>Preferential cleavage: (Ac)2-L-Lys-D-Ala-|-D-Ala. Also transpeptidation of peptidyl-alanyl moieties that are N-acyl substituents of D-alanine.</text>
        <dbReference type="EC" id="3.4.16.4"/>
    </reaction>
</comment>
<dbReference type="SUPFAM" id="SSF56601">
    <property type="entry name" value="beta-lactamase/transpeptidase-like"/>
    <property type="match status" value="1"/>
</dbReference>
<gene>
    <name evidence="17" type="ORF">ACFSCX_12490</name>
</gene>
<evidence type="ECO:0000256" key="2">
    <source>
        <dbReference type="ARBA" id="ARBA00004236"/>
    </source>
</evidence>
<dbReference type="EMBL" id="JBHUEM010000020">
    <property type="protein sequence ID" value="MFD1737374.1"/>
    <property type="molecule type" value="Genomic_DNA"/>
</dbReference>
<comment type="caution">
    <text evidence="17">The sequence shown here is derived from an EMBL/GenBank/DDBJ whole genome shotgun (WGS) entry which is preliminary data.</text>
</comment>
<dbReference type="InterPro" id="IPR036138">
    <property type="entry name" value="PBP_dimer_sf"/>
</dbReference>
<evidence type="ECO:0000256" key="3">
    <source>
        <dbReference type="ARBA" id="ARBA00004752"/>
    </source>
</evidence>
<feature type="compositionally biased region" description="Acidic residues" evidence="14">
    <location>
        <begin position="687"/>
        <end position="708"/>
    </location>
</feature>
<dbReference type="Pfam" id="PF00905">
    <property type="entry name" value="Transpeptidase"/>
    <property type="match status" value="1"/>
</dbReference>
<keyword evidence="11" id="KW-0472">Membrane</keyword>